<evidence type="ECO:0000256" key="1">
    <source>
        <dbReference type="SAM" id="MobiDB-lite"/>
    </source>
</evidence>
<feature type="region of interest" description="Disordered" evidence="1">
    <location>
        <begin position="364"/>
        <end position="398"/>
    </location>
</feature>
<reference evidence="3" key="3">
    <citation type="submission" date="2025-09" db="UniProtKB">
        <authorList>
            <consortium name="Ensembl"/>
        </authorList>
    </citation>
    <scope>IDENTIFICATION</scope>
</reference>
<evidence type="ECO:0000313" key="3">
    <source>
        <dbReference type="Ensembl" id="ENSCJPP00005027644.1"/>
    </source>
</evidence>
<dbReference type="GO" id="GO:0001650">
    <property type="term" value="C:fibrillar center"/>
    <property type="evidence" value="ECO:0007669"/>
    <property type="project" value="Ensembl"/>
</dbReference>
<dbReference type="GO" id="GO:0000387">
    <property type="term" value="P:spliceosomal snRNP assembly"/>
    <property type="evidence" value="ECO:0007669"/>
    <property type="project" value="TreeGrafter"/>
</dbReference>
<dbReference type="InterPro" id="IPR024822">
    <property type="entry name" value="Coilin"/>
</dbReference>
<evidence type="ECO:0000313" key="4">
    <source>
        <dbReference type="Proteomes" id="UP000694412"/>
    </source>
</evidence>
<gene>
    <name evidence="3" type="primary">COIL</name>
</gene>
<dbReference type="PANTHER" id="PTHR15197">
    <property type="entry name" value="COILIN P80"/>
    <property type="match status" value="1"/>
</dbReference>
<dbReference type="Ensembl" id="ENSCJPT00005037324.1">
    <property type="protein sequence ID" value="ENSCJPP00005027644.1"/>
    <property type="gene ID" value="ENSCJPG00005021400.1"/>
</dbReference>
<reference evidence="3" key="2">
    <citation type="submission" date="2025-08" db="UniProtKB">
        <authorList>
            <consortium name="Ensembl"/>
        </authorList>
    </citation>
    <scope>IDENTIFICATION</scope>
</reference>
<evidence type="ECO:0000259" key="2">
    <source>
        <dbReference type="Pfam" id="PF15862"/>
    </source>
</evidence>
<dbReference type="Proteomes" id="UP000694412">
    <property type="component" value="Chromosome 18"/>
</dbReference>
<feature type="compositionally biased region" description="Polar residues" evidence="1">
    <location>
        <begin position="210"/>
        <end position="225"/>
    </location>
</feature>
<sequence>MAAAVGSPLRLRLQFDFPPPGSPGCALCWLLLEPGQARLVTDLLSIIRHRFGFSRRARLSLFLDGALLPPTESARLVRDNDALRVTLEEITEERCEETDGECRAQKGDKTRHKRRQKEREEEKHQREKRKEKREPECSSGREDSAGDGSDTRKKSKKRKRREENSGMVPEGKKGRAPRLQKAPAAKAKDGQQAVLPVSKAAHKRVGSAALTPSNRTLEAQKQRVGTSESSSTSSDSDSAESNVKQSKSSHRPAAMVLPRDKAQPAVTAAACKQMSNAKRGSKDAGSKNAKKPQSSSSDSDSSSEDEGAAPAQGRTAEQALPNSTAVAQTGAIGAPKAGSSESESDSSDSETLVIKKPAANAGLSNSIARNGSKQSPAGVQGLAAGLGRGRGRAAGAGNFWRGPRGRGFRGMARGWGRGESTGFFYSYSSEGQKQRQLDELFVLQNAVDVPKRDYSVLPLLAAPPQVGQRIAFKEGRIISWNADKKQIELEILSSSAIAKEPGKFDLVYQSADGAELIEYAVPQDTKITESWDSLIEPRLIVEPPMNGSGTENGAV</sequence>
<dbReference type="AlphaFoldDB" id="A0A8C2UFF1"/>
<dbReference type="GO" id="GO:0030619">
    <property type="term" value="F:U1 snRNA binding"/>
    <property type="evidence" value="ECO:0007669"/>
    <property type="project" value="TreeGrafter"/>
</dbReference>
<name>A0A8C2UFF1_COTJA</name>
<dbReference type="GeneTree" id="ENSGT00390000004832"/>
<dbReference type="GO" id="GO:0015030">
    <property type="term" value="C:Cajal body"/>
    <property type="evidence" value="ECO:0007669"/>
    <property type="project" value="Ensembl"/>
</dbReference>
<feature type="compositionally biased region" description="Low complexity" evidence="1">
    <location>
        <begin position="226"/>
        <end position="241"/>
    </location>
</feature>
<protein>
    <submittedName>
        <fullName evidence="3">Coilin</fullName>
    </submittedName>
</protein>
<dbReference type="GO" id="GO:0042802">
    <property type="term" value="F:identical protein binding"/>
    <property type="evidence" value="ECO:0007669"/>
    <property type="project" value="Ensembl"/>
</dbReference>
<feature type="compositionally biased region" description="Polar residues" evidence="1">
    <location>
        <begin position="364"/>
        <end position="377"/>
    </location>
</feature>
<feature type="region of interest" description="Disordered" evidence="1">
    <location>
        <begin position="96"/>
        <end position="351"/>
    </location>
</feature>
<proteinExistence type="predicted"/>
<dbReference type="Pfam" id="PF15862">
    <property type="entry name" value="Coilin_N"/>
    <property type="match status" value="1"/>
</dbReference>
<organism evidence="3 4">
    <name type="scientific">Coturnix japonica</name>
    <name type="common">Japanese quail</name>
    <name type="synonym">Coturnix coturnix japonica</name>
    <dbReference type="NCBI Taxonomy" id="93934"/>
    <lineage>
        <taxon>Eukaryota</taxon>
        <taxon>Metazoa</taxon>
        <taxon>Chordata</taxon>
        <taxon>Craniata</taxon>
        <taxon>Vertebrata</taxon>
        <taxon>Euteleostomi</taxon>
        <taxon>Archelosauria</taxon>
        <taxon>Archosauria</taxon>
        <taxon>Dinosauria</taxon>
        <taxon>Saurischia</taxon>
        <taxon>Theropoda</taxon>
        <taxon>Coelurosauria</taxon>
        <taxon>Aves</taxon>
        <taxon>Neognathae</taxon>
        <taxon>Galloanserae</taxon>
        <taxon>Galliformes</taxon>
        <taxon>Phasianidae</taxon>
        <taxon>Perdicinae</taxon>
        <taxon>Coturnix</taxon>
    </lineage>
</organism>
<feature type="compositionally biased region" description="Gly residues" evidence="1">
    <location>
        <begin position="384"/>
        <end position="394"/>
    </location>
</feature>
<dbReference type="PANTHER" id="PTHR15197:SF0">
    <property type="entry name" value="COILIN"/>
    <property type="match status" value="1"/>
</dbReference>
<feature type="domain" description="Coilin N-terminal" evidence="2">
    <location>
        <begin position="9"/>
        <end position="133"/>
    </location>
</feature>
<feature type="compositionally biased region" description="Basic and acidic residues" evidence="1">
    <location>
        <begin position="132"/>
        <end position="152"/>
    </location>
</feature>
<dbReference type="GO" id="GO:0030620">
    <property type="term" value="F:U2 snRNA binding"/>
    <property type="evidence" value="ECO:0007669"/>
    <property type="project" value="TreeGrafter"/>
</dbReference>
<accession>A0A8C2UFF1</accession>
<reference evidence="3" key="1">
    <citation type="submission" date="2015-11" db="EMBL/GenBank/DDBJ databases">
        <authorList>
            <consortium name="International Coturnix japonica Genome Analysis Consortium"/>
            <person name="Warren W."/>
            <person name="Burt D.W."/>
            <person name="Antin P.B."/>
            <person name="Lanford R."/>
            <person name="Gros J."/>
            <person name="Wilson R.K."/>
        </authorList>
    </citation>
    <scope>NUCLEOTIDE SEQUENCE [LARGE SCALE GENOMIC DNA]</scope>
</reference>
<keyword evidence="4" id="KW-1185">Reference proteome</keyword>
<dbReference type="InterPro" id="IPR031722">
    <property type="entry name" value="Coilin_N"/>
</dbReference>